<evidence type="ECO:0000256" key="6">
    <source>
        <dbReference type="ARBA" id="ARBA00022729"/>
    </source>
</evidence>
<comment type="subcellular location">
    <subcellularLocation>
        <location evidence="1">Endoplasmic reticulum membrane</location>
        <topology evidence="1">Single-pass type I membrane protein</topology>
    </subcellularLocation>
</comment>
<keyword evidence="5 11" id="KW-0812">Transmembrane</keyword>
<gene>
    <name evidence="13" type="ORF">OLEA9_A108553</name>
</gene>
<reference evidence="13 14" key="1">
    <citation type="submission" date="2019-12" db="EMBL/GenBank/DDBJ databases">
        <authorList>
            <person name="Alioto T."/>
            <person name="Alioto T."/>
            <person name="Gomez Garrido J."/>
        </authorList>
    </citation>
    <scope>NUCLEOTIDE SEQUENCE [LARGE SCALE GENOMIC DNA]</scope>
</reference>
<dbReference type="OrthoDB" id="28092at2759"/>
<name>A0A8S0QBK6_OLEEU</name>
<comment type="similarity">
    <text evidence="2">Belongs to the EMC1 family.</text>
</comment>
<keyword evidence="14" id="KW-1185">Reference proteome</keyword>
<comment type="subunit">
    <text evidence="3">Component of the ER membrane protein complex (EMC).</text>
</comment>
<evidence type="ECO:0000313" key="13">
    <source>
        <dbReference type="EMBL" id="CAA2962126.1"/>
    </source>
</evidence>
<dbReference type="GO" id="GO:0072546">
    <property type="term" value="C:EMC complex"/>
    <property type="evidence" value="ECO:0007669"/>
    <property type="project" value="InterPro"/>
</dbReference>
<dbReference type="PANTHER" id="PTHR21573">
    <property type="entry name" value="ER MEMBRANE PROTEIN COMPLEX SUBUNIT 1"/>
    <property type="match status" value="1"/>
</dbReference>
<dbReference type="EMBL" id="CACTIH010000750">
    <property type="protein sequence ID" value="CAA2962126.1"/>
    <property type="molecule type" value="Genomic_DNA"/>
</dbReference>
<keyword evidence="8 11" id="KW-1133">Transmembrane helix</keyword>
<protein>
    <recommendedName>
        <fullName evidence="4">ER membrane protein complex subunit 1</fullName>
    </recommendedName>
</protein>
<keyword evidence="6" id="KW-0732">Signal</keyword>
<dbReference type="GO" id="GO:0034975">
    <property type="term" value="P:protein folding in endoplasmic reticulum"/>
    <property type="evidence" value="ECO:0007669"/>
    <property type="project" value="TreeGrafter"/>
</dbReference>
<keyword evidence="7" id="KW-0256">Endoplasmic reticulum</keyword>
<feature type="transmembrane region" description="Helical" evidence="11">
    <location>
        <begin position="556"/>
        <end position="576"/>
    </location>
</feature>
<dbReference type="InterPro" id="IPR026895">
    <property type="entry name" value="EMC1"/>
</dbReference>
<proteinExistence type="inferred from homology"/>
<accession>A0A8S0QBK6</accession>
<evidence type="ECO:0000259" key="12">
    <source>
        <dbReference type="Pfam" id="PF07774"/>
    </source>
</evidence>
<dbReference type="InterPro" id="IPR011678">
    <property type="entry name" value="EMC1_C"/>
</dbReference>
<dbReference type="Gramene" id="OE9A108553T1">
    <property type="protein sequence ID" value="OE9A108553C1"/>
    <property type="gene ID" value="OE9A108553"/>
</dbReference>
<sequence>MTILKSFDDVREYLIRTSCTKRNDNETHSHVWNSQNGLLASEARYKEIIEDDQAESLLTDEGHMVGSSKAFNVFDDLSLVVSEDGKVTLSYEEKVLWSREESLASVAAVEIVRLPIDMRDRFGLKKMIVLVTENGKLFGMDTLTGDVIWELFDKDFSSQRQDSQALLVLTKQSDEDASQSRALVVHPRGFILRLNPVTGQLLEKKKLSSSIKQIAHTEIGDHDSSRGVIILDTQNSVHVYPECLHDRVKENIYKYYLTTVEHSPPRLEGYKFAVESNKIVPKLIWNFNINDNEKIVSLNIKRIDEEVHSPARVLGDRGILYKYLNPNLIAVMTQGNSNGDACNPDHFTSIYLVDGVTGALVHSITHPKTRAPANMVHSENWLVYSYYNTKSRRTEVSSLEMFEGTTQSNSSAFSSLTRSSIKPKLIEHKSFIFPAGIDAMIDTVTLRGMTNRHIIVALPSGALLEIPKIFLDPRRPINMLAEHREEGLIPYMPELPIPSESIINYDQTLLAVRKITTSPAMLESTSLVFAYGLDFFFTRVTPSKTFDILKDDFDHLLITGVLIFLVVASYVSKLLAQRKALHAAWK</sequence>
<keyword evidence="9 11" id="KW-0472">Membrane</keyword>
<evidence type="ECO:0000256" key="3">
    <source>
        <dbReference type="ARBA" id="ARBA00011276"/>
    </source>
</evidence>
<dbReference type="SUPFAM" id="SSF50998">
    <property type="entry name" value="Quinoprotein alcohol dehydrogenase-like"/>
    <property type="match status" value="1"/>
</dbReference>
<evidence type="ECO:0000256" key="2">
    <source>
        <dbReference type="ARBA" id="ARBA00007904"/>
    </source>
</evidence>
<dbReference type="Proteomes" id="UP000594638">
    <property type="component" value="Unassembled WGS sequence"/>
</dbReference>
<evidence type="ECO:0000256" key="7">
    <source>
        <dbReference type="ARBA" id="ARBA00022824"/>
    </source>
</evidence>
<dbReference type="AlphaFoldDB" id="A0A8S0QBK6"/>
<evidence type="ECO:0000256" key="4">
    <source>
        <dbReference type="ARBA" id="ARBA00020824"/>
    </source>
</evidence>
<evidence type="ECO:0000256" key="10">
    <source>
        <dbReference type="ARBA" id="ARBA00023180"/>
    </source>
</evidence>
<evidence type="ECO:0000256" key="1">
    <source>
        <dbReference type="ARBA" id="ARBA00004115"/>
    </source>
</evidence>
<evidence type="ECO:0000256" key="5">
    <source>
        <dbReference type="ARBA" id="ARBA00022692"/>
    </source>
</evidence>
<evidence type="ECO:0000256" key="11">
    <source>
        <dbReference type="SAM" id="Phobius"/>
    </source>
</evidence>
<comment type="caution">
    <text evidence="13">The sequence shown here is derived from an EMBL/GenBank/DDBJ whole genome shotgun (WGS) entry which is preliminary data.</text>
</comment>
<organism evidence="13 14">
    <name type="scientific">Olea europaea subsp. europaea</name>
    <dbReference type="NCBI Taxonomy" id="158383"/>
    <lineage>
        <taxon>Eukaryota</taxon>
        <taxon>Viridiplantae</taxon>
        <taxon>Streptophyta</taxon>
        <taxon>Embryophyta</taxon>
        <taxon>Tracheophyta</taxon>
        <taxon>Spermatophyta</taxon>
        <taxon>Magnoliopsida</taxon>
        <taxon>eudicotyledons</taxon>
        <taxon>Gunneridae</taxon>
        <taxon>Pentapetalae</taxon>
        <taxon>asterids</taxon>
        <taxon>lamiids</taxon>
        <taxon>Lamiales</taxon>
        <taxon>Oleaceae</taxon>
        <taxon>Oleeae</taxon>
        <taxon>Olea</taxon>
    </lineage>
</organism>
<dbReference type="PANTHER" id="PTHR21573:SF0">
    <property type="entry name" value="ER MEMBRANE PROTEIN COMPLEX SUBUNIT 1"/>
    <property type="match status" value="1"/>
</dbReference>
<feature type="domain" description="ER membrane protein complex subunit 1 C-terminal" evidence="12">
    <location>
        <begin position="378"/>
        <end position="585"/>
    </location>
</feature>
<dbReference type="InterPro" id="IPR011047">
    <property type="entry name" value="Quinoprotein_ADH-like_sf"/>
</dbReference>
<dbReference type="Pfam" id="PF07774">
    <property type="entry name" value="EMC1_C"/>
    <property type="match status" value="1"/>
</dbReference>
<evidence type="ECO:0000256" key="9">
    <source>
        <dbReference type="ARBA" id="ARBA00023136"/>
    </source>
</evidence>
<keyword evidence="10" id="KW-0325">Glycoprotein</keyword>
<evidence type="ECO:0000256" key="8">
    <source>
        <dbReference type="ARBA" id="ARBA00022989"/>
    </source>
</evidence>
<evidence type="ECO:0000313" key="14">
    <source>
        <dbReference type="Proteomes" id="UP000594638"/>
    </source>
</evidence>